<dbReference type="STRING" id="29539.SAMN02745716_1755"/>
<dbReference type="InterPro" id="IPR015422">
    <property type="entry name" value="PyrdxlP-dep_Trfase_small"/>
</dbReference>
<dbReference type="CDD" id="cd00616">
    <property type="entry name" value="AHBA_syn"/>
    <property type="match status" value="1"/>
</dbReference>
<proteinExistence type="inferred from homology"/>
<dbReference type="EMBL" id="FNWJ01000002">
    <property type="protein sequence ID" value="SEH14836.1"/>
    <property type="molecule type" value="Genomic_DNA"/>
</dbReference>
<dbReference type="Gene3D" id="3.40.640.10">
    <property type="entry name" value="Type I PLP-dependent aspartate aminotransferase-like (Major domain)"/>
    <property type="match status" value="1"/>
</dbReference>
<dbReference type="GO" id="GO:0030170">
    <property type="term" value="F:pyridoxal phosphate binding"/>
    <property type="evidence" value="ECO:0007669"/>
    <property type="project" value="TreeGrafter"/>
</dbReference>
<evidence type="ECO:0000256" key="2">
    <source>
        <dbReference type="PIRSR" id="PIRSR000390-2"/>
    </source>
</evidence>
<dbReference type="PIRSF" id="PIRSF000390">
    <property type="entry name" value="PLP_StrS"/>
    <property type="match status" value="1"/>
</dbReference>
<dbReference type="SUPFAM" id="SSF53383">
    <property type="entry name" value="PLP-dependent transferases"/>
    <property type="match status" value="1"/>
</dbReference>
<dbReference type="PANTHER" id="PTHR30244">
    <property type="entry name" value="TRANSAMINASE"/>
    <property type="match status" value="1"/>
</dbReference>
<accession>A0A1H6FVL3</accession>
<dbReference type="Proteomes" id="UP000222056">
    <property type="component" value="Unassembled WGS sequence"/>
</dbReference>
<sequence length="380" mass="41106">MSAESPRLPLASPDIGPLEEQLVVAALRSRRLSLGPLLREFEALLGERLGVEHVSAVSSGTAALHLAVRAAGIEAGDEVVTTPFSFVASANCIVYEGARPVFCDIDPVTLNIDPEAAAAAVSERTTGLLPVHIFGYPADLPALEAIARRHGLWIVEDACEALGAVHDDGVAVGARGHLAAFGFYPNKQITTGEGGALVCPDAATKARVDSERNQGRAPDMGWLDHVRLGFNYRLDELSCALGIAQLKRLDELLAARARVAAWYRERLSGIEGLGLPCPDSAGARRSWFVFCVQLPGDVDRAGVIERLRARGIETKPYLPAIHLFSYYRERFGYRPGQFPVCEHVAERSLALPFHSRMRESDVDQVATELERAIGRVRAGT</sequence>
<feature type="active site" description="Proton acceptor" evidence="1">
    <location>
        <position position="187"/>
    </location>
</feature>
<dbReference type="PANTHER" id="PTHR30244:SF39">
    <property type="entry name" value="BLR3650 PROTEIN"/>
    <property type="match status" value="1"/>
</dbReference>
<comment type="similarity">
    <text evidence="3">Belongs to the DegT/DnrJ/EryC1 family.</text>
</comment>
<dbReference type="InterPro" id="IPR000653">
    <property type="entry name" value="DegT/StrS_aminotransferase"/>
</dbReference>
<dbReference type="InterPro" id="IPR015424">
    <property type="entry name" value="PyrdxlP-dep_Trfase"/>
</dbReference>
<dbReference type="Gene3D" id="3.90.1150.10">
    <property type="entry name" value="Aspartate Aminotransferase, domain 1"/>
    <property type="match status" value="1"/>
</dbReference>
<evidence type="ECO:0000313" key="5">
    <source>
        <dbReference type="Proteomes" id="UP000222056"/>
    </source>
</evidence>
<keyword evidence="5" id="KW-1185">Reference proteome</keyword>
<evidence type="ECO:0000313" key="4">
    <source>
        <dbReference type="EMBL" id="SEH14836.1"/>
    </source>
</evidence>
<dbReference type="GO" id="GO:0008483">
    <property type="term" value="F:transaminase activity"/>
    <property type="evidence" value="ECO:0007669"/>
    <property type="project" value="TreeGrafter"/>
</dbReference>
<gene>
    <name evidence="4" type="ORF">SAMN02745716_1755</name>
</gene>
<dbReference type="InterPro" id="IPR015421">
    <property type="entry name" value="PyrdxlP-dep_Trfase_major"/>
</dbReference>
<dbReference type="OrthoDB" id="9804264at2"/>
<organism evidence="4 5">
    <name type="scientific">Thermoleophilum album</name>
    <dbReference type="NCBI Taxonomy" id="29539"/>
    <lineage>
        <taxon>Bacteria</taxon>
        <taxon>Bacillati</taxon>
        <taxon>Actinomycetota</taxon>
        <taxon>Thermoleophilia</taxon>
        <taxon>Thermoleophilales</taxon>
        <taxon>Thermoleophilaceae</taxon>
        <taxon>Thermoleophilum</taxon>
    </lineage>
</organism>
<name>A0A1H6FVL3_THEAL</name>
<evidence type="ECO:0000256" key="1">
    <source>
        <dbReference type="PIRSR" id="PIRSR000390-1"/>
    </source>
</evidence>
<keyword evidence="2 3" id="KW-0663">Pyridoxal phosphate</keyword>
<protein>
    <submittedName>
        <fullName evidence="4">Perosamine synthetase</fullName>
    </submittedName>
</protein>
<dbReference type="Pfam" id="PF01041">
    <property type="entry name" value="DegT_DnrJ_EryC1"/>
    <property type="match status" value="1"/>
</dbReference>
<evidence type="ECO:0000256" key="3">
    <source>
        <dbReference type="RuleBase" id="RU004508"/>
    </source>
</evidence>
<dbReference type="GO" id="GO:0000271">
    <property type="term" value="P:polysaccharide biosynthetic process"/>
    <property type="evidence" value="ECO:0007669"/>
    <property type="project" value="TreeGrafter"/>
</dbReference>
<dbReference type="RefSeq" id="WP_093118221.1">
    <property type="nucleotide sequence ID" value="NZ_FNWJ01000002.1"/>
</dbReference>
<dbReference type="AlphaFoldDB" id="A0A1H6FVL3"/>
<feature type="modified residue" description="N6-(pyridoxal phosphate)lysine" evidence="2">
    <location>
        <position position="187"/>
    </location>
</feature>
<reference evidence="5" key="1">
    <citation type="submission" date="2016-10" db="EMBL/GenBank/DDBJ databases">
        <authorList>
            <person name="Varghese N."/>
            <person name="Submissions S."/>
        </authorList>
    </citation>
    <scope>NUCLEOTIDE SEQUENCE [LARGE SCALE GENOMIC DNA]</scope>
    <source>
        <strain evidence="5">ATCC 35263</strain>
    </source>
</reference>